<organism evidence="1 2">
    <name type="scientific">Oxalobacter formigenes OXCC13</name>
    <dbReference type="NCBI Taxonomy" id="556269"/>
    <lineage>
        <taxon>Bacteria</taxon>
        <taxon>Pseudomonadati</taxon>
        <taxon>Pseudomonadota</taxon>
        <taxon>Betaproteobacteria</taxon>
        <taxon>Burkholderiales</taxon>
        <taxon>Oxalobacteraceae</taxon>
        <taxon>Oxalobacter</taxon>
    </lineage>
</organism>
<name>C3XC21_OXAFO</name>
<dbReference type="AlphaFoldDB" id="C3XC21"/>
<keyword evidence="2" id="KW-1185">Reference proteome</keyword>
<proteinExistence type="predicted"/>
<protein>
    <submittedName>
        <fullName evidence="1">Uncharacterized protein</fullName>
    </submittedName>
</protein>
<dbReference type="Proteomes" id="UP000005089">
    <property type="component" value="Unassembled WGS sequence"/>
</dbReference>
<dbReference type="HOGENOM" id="CLU_1389024_0_0_4"/>
<gene>
    <name evidence="1" type="ORF">OFBG_01775</name>
</gene>
<sequence length="196" mass="23377">MKKRTIPHLQCRTDARVRNRLAQKNREPDAQPMVDVTDEMIVTRLTDDMKFGVMPVAFKNRIAELLWWFDPHQTYCNSVEDMEDEYDTLADWITRRALKGRLPDTRTISPLFHYYFWNPAIDEYDHQRCKPIIQDLVTKLRAAFFDTETRNQIYASYRAGLRSVRDRDACPKYEKTPAEVREEYQVLFDTIMKTSK</sequence>
<dbReference type="GeneID" id="77134221"/>
<dbReference type="RefSeq" id="WP_005882183.1">
    <property type="nucleotide sequence ID" value="NZ_CP019430.1"/>
</dbReference>
<accession>C3XC21</accession>
<dbReference type="EMBL" id="GG658170">
    <property type="protein sequence ID" value="EEO30747.1"/>
    <property type="molecule type" value="Genomic_DNA"/>
</dbReference>
<reference evidence="1 2" key="1">
    <citation type="submission" date="2009-02" db="EMBL/GenBank/DDBJ databases">
        <title>The Genome Sequence of Oxalobacter formigenes OXCC13.</title>
        <authorList>
            <consortium name="The Broad Institute Genome Sequencing Platform"/>
            <person name="Ward D."/>
            <person name="Young S.K."/>
            <person name="Kodira C.D."/>
            <person name="Zeng Q."/>
            <person name="Koehrsen M."/>
            <person name="Alvarado L."/>
            <person name="Berlin A."/>
            <person name="Borenstein D."/>
            <person name="Chen Z."/>
            <person name="Engels R."/>
            <person name="Freedman E."/>
            <person name="Gellesch M."/>
            <person name="Goldberg J."/>
            <person name="Griggs A."/>
            <person name="Gujja S."/>
            <person name="Heiman D."/>
            <person name="Hepburn T."/>
            <person name="Howarth C."/>
            <person name="Jen D."/>
            <person name="Larson L."/>
            <person name="Lewis B."/>
            <person name="Mehta T."/>
            <person name="Park D."/>
            <person name="Pearson M."/>
            <person name="Roberts A."/>
            <person name="Saif S."/>
            <person name="Shea T."/>
            <person name="Shenoy N."/>
            <person name="Sisk P."/>
            <person name="Stolte C."/>
            <person name="Sykes S."/>
            <person name="Walk T."/>
            <person name="White J."/>
            <person name="Yandava C."/>
            <person name="Allison M.J."/>
            <person name="Lander E."/>
            <person name="Nusbaum C."/>
            <person name="Galagan J."/>
            <person name="Birren B."/>
        </authorList>
    </citation>
    <scope>NUCLEOTIDE SEQUENCE [LARGE SCALE GENOMIC DNA]</scope>
    <source>
        <strain evidence="1 2">OXCC13</strain>
    </source>
</reference>
<evidence type="ECO:0000313" key="2">
    <source>
        <dbReference type="Proteomes" id="UP000005089"/>
    </source>
</evidence>
<evidence type="ECO:0000313" key="1">
    <source>
        <dbReference type="EMBL" id="EEO30747.1"/>
    </source>
</evidence>